<dbReference type="Pfam" id="PF00169">
    <property type="entry name" value="PH"/>
    <property type="match status" value="1"/>
</dbReference>
<sequence>MRRPGRGVGWRPGPQELWSPRTMDTLNRNQVGPGCKTQAMVKKGPLDLIETGKGLKVQTDKPHLVSLGSGRLSTAITLLPLEEGKTVIGSAARDISLQGPGLAPEHCYIENVRGTLTLYPCGNACSIDGLPIRQPTRLTQGCMVCLGQSTFLRFNHPAEAKWMKSMIPAGGRAPGPPYSPGSESESLVNGNHTPQPATRGPSACASHSSLVSSIEKDLQEIMDSLVLEEPGAAGKKPAATSPLSPMANGGRYLLSPPTSPGAMSVGSSYENTSPAFSPLSSPASSGSCASHSPSGQEPAPSMPPLVPARSSSYHLALQPPQPRPSGARPSESPRLGRKGGHERPPSPGLRGLLTDSPAATVLAEARRATESPRLGGQLPVVAISLSEYPASGARSQPTSIPGSPKFQPPVPAPRNKIGTLQDRPPSPFRELPSTERVLTTSPSRQLVGRTFSDGSVARTLQPPESPRLGRRGLDSMRELPPLSPSLSRRALSPMPTRTTPDPKLTREVAESPRPRRWAAHGASPEDFSLTLGARGRRTRSPSPTLGESLAPRKGSFSGRLSPAYSLGSLTGASPRQSPRAQRKLSSGDLRVPVTRERKNSITEISDNEDDLLEYHRRQRQERLWEQEMERLERQRLETILNLCAEYSRADGGLEAGELPSIGEAAAALALAGRRPSRGLSGAPGASGRSTEEPGGATPRLWECVERSDEENLKEECSSTESTQQEHEDAPSTKLQGEVLALEEERAQVLGRVEQLKVRVKELEQQLQESAREAEMERALLQGEREAERALLQKEQKAVDQLQEKLVTLETGIQKERDKEAEALETETKLFEDLEFQQLERESRVEEERELAGQGLLRSQAELLRSITKRKERLAVLDSQAGQIRAQAVQESERLARDKNASLQLLQKEKERLTMLEGRYHSLTGGRPFPKTTSTLKEMEELLLPAVDLEQWYQELMAGLGTGPAAASPRSSPPPLPAKASRQLQVYRSKMDGEATSPLPRTRSGPLPSSSGSSSSSSQLSVATLGRSPSPKSALLAQNGTGSLPRNLAATLQDIETKRQLALQQKGQQVIEEQRRRLAELKQKAAAEAQCQWDALHGAAPFPPGPSGFPPLMHHSILHHLPAGRERGEEGEHAYDTLSLESSDSMETSISTGGNSACSPDNMSSASGLDVGKIEEMEKMLKEAHAEKSRLMESREREMELRRQALEEERRRREQVERRLQSESARRQQLVEKEVKMREKQFSQARPLTRYLPIRKEDFDLKTHIESSGHGVDTCLHVVLSSKVCRGYLVKMGGKIKSWKKRWFVFDRLKRTLSYYVDKHETKLKGVIYFQAIEEVYYDHLRSAAKSPNPALTFCVKTHDRLYYMVAPSAEAMRIWMDVIVTGAEGYTQFMN</sequence>
<gene>
    <name evidence="6" type="primary">PHLDB1</name>
</gene>
<feature type="compositionally biased region" description="Basic and acidic residues" evidence="3">
    <location>
        <begin position="702"/>
        <end position="716"/>
    </location>
</feature>
<dbReference type="InterPro" id="IPR001849">
    <property type="entry name" value="PH_domain"/>
</dbReference>
<accession>A0ABM4Y5Y4</accession>
<dbReference type="PANTHER" id="PTHR12156">
    <property type="entry name" value="PLECKSTRIN HOMOLOGY-LIKE DOMAIN, FAMILY B, MEMBER 3"/>
    <property type="match status" value="1"/>
</dbReference>
<keyword evidence="1 2" id="KW-0175">Coiled coil</keyword>
<dbReference type="Proteomes" id="UP001652641">
    <property type="component" value="Chromosome 12"/>
</dbReference>
<feature type="coiled-coil region" evidence="2">
    <location>
        <begin position="1173"/>
        <end position="1232"/>
    </location>
</feature>
<evidence type="ECO:0000313" key="6">
    <source>
        <dbReference type="RefSeq" id="XP_072585697.1"/>
    </source>
</evidence>
<dbReference type="PANTHER" id="PTHR12156:SF23">
    <property type="entry name" value="PLECKSTRIN HOMOLOGY-LIKE DOMAIN FAMILY B MEMBER 1"/>
    <property type="match status" value="1"/>
</dbReference>
<feature type="region of interest" description="Disordered" evidence="3">
    <location>
        <begin position="167"/>
        <end position="209"/>
    </location>
</feature>
<proteinExistence type="predicted"/>
<evidence type="ECO:0000313" key="5">
    <source>
        <dbReference type="Proteomes" id="UP001652641"/>
    </source>
</evidence>
<dbReference type="InterPro" id="IPR000253">
    <property type="entry name" value="FHA_dom"/>
</dbReference>
<feature type="region of interest" description="Disordered" evidence="3">
    <location>
        <begin position="674"/>
        <end position="732"/>
    </location>
</feature>
<dbReference type="Pfam" id="PF00498">
    <property type="entry name" value="FHA"/>
    <property type="match status" value="1"/>
</dbReference>
<feature type="region of interest" description="Disordered" evidence="3">
    <location>
        <begin position="391"/>
        <end position="598"/>
    </location>
</feature>
<dbReference type="GeneID" id="112920342"/>
<name>A0ABM4Y5Y4_VULVU</name>
<dbReference type="InterPro" id="IPR008984">
    <property type="entry name" value="SMAD_FHA_dom_sf"/>
</dbReference>
<reference evidence="6" key="1">
    <citation type="submission" date="2025-08" db="UniProtKB">
        <authorList>
            <consortium name="RefSeq"/>
        </authorList>
    </citation>
    <scope>IDENTIFICATION</scope>
    <source>
        <tissue evidence="6">Cell line</tissue>
    </source>
</reference>
<feature type="domain" description="PH" evidence="4">
    <location>
        <begin position="1281"/>
        <end position="1384"/>
    </location>
</feature>
<dbReference type="SUPFAM" id="SSF49879">
    <property type="entry name" value="SMAD/FHA domain"/>
    <property type="match status" value="1"/>
</dbReference>
<feature type="compositionally biased region" description="Basic and acidic residues" evidence="3">
    <location>
        <begin position="503"/>
        <end position="513"/>
    </location>
</feature>
<dbReference type="InterPro" id="IPR011993">
    <property type="entry name" value="PH-like_dom_sf"/>
</dbReference>
<feature type="compositionally biased region" description="Low complexity" evidence="3">
    <location>
        <begin position="273"/>
        <end position="294"/>
    </location>
</feature>
<feature type="compositionally biased region" description="Polar residues" evidence="3">
    <location>
        <begin position="187"/>
        <end position="196"/>
    </location>
</feature>
<dbReference type="SMART" id="SM00233">
    <property type="entry name" value="PH"/>
    <property type="match status" value="1"/>
</dbReference>
<feature type="region of interest" description="Disordered" evidence="3">
    <location>
        <begin position="232"/>
        <end position="356"/>
    </location>
</feature>
<organism evidence="5 6">
    <name type="scientific">Vulpes vulpes</name>
    <name type="common">Red fox</name>
    <dbReference type="NCBI Taxonomy" id="9627"/>
    <lineage>
        <taxon>Eukaryota</taxon>
        <taxon>Metazoa</taxon>
        <taxon>Chordata</taxon>
        <taxon>Craniata</taxon>
        <taxon>Vertebrata</taxon>
        <taxon>Euteleostomi</taxon>
        <taxon>Mammalia</taxon>
        <taxon>Eutheria</taxon>
        <taxon>Laurasiatheria</taxon>
        <taxon>Carnivora</taxon>
        <taxon>Caniformia</taxon>
        <taxon>Canidae</taxon>
        <taxon>Vulpes</taxon>
    </lineage>
</organism>
<dbReference type="PROSITE" id="PS50003">
    <property type="entry name" value="PH_DOMAIN"/>
    <property type="match status" value="1"/>
</dbReference>
<feature type="compositionally biased region" description="Low complexity" evidence="3">
    <location>
        <begin position="996"/>
        <end position="1017"/>
    </location>
</feature>
<feature type="coiled-coil region" evidence="2">
    <location>
        <begin position="1063"/>
        <end position="1090"/>
    </location>
</feature>
<evidence type="ECO:0000256" key="2">
    <source>
        <dbReference type="SAM" id="Coils"/>
    </source>
</evidence>
<dbReference type="CDD" id="cd22713">
    <property type="entry name" value="FHA_PHLB1"/>
    <property type="match status" value="1"/>
</dbReference>
<evidence type="ECO:0000259" key="4">
    <source>
        <dbReference type="PROSITE" id="PS50003"/>
    </source>
</evidence>
<feature type="region of interest" description="Disordered" evidence="3">
    <location>
        <begin position="1144"/>
        <end position="1164"/>
    </location>
</feature>
<dbReference type="Gene3D" id="2.60.200.20">
    <property type="match status" value="1"/>
</dbReference>
<evidence type="ECO:0000256" key="3">
    <source>
        <dbReference type="SAM" id="MobiDB-lite"/>
    </source>
</evidence>
<feature type="compositionally biased region" description="Low complexity" evidence="3">
    <location>
        <begin position="484"/>
        <end position="493"/>
    </location>
</feature>
<dbReference type="InterPro" id="IPR052212">
    <property type="entry name" value="PH-like_domain"/>
</dbReference>
<dbReference type="Gene3D" id="2.30.29.30">
    <property type="entry name" value="Pleckstrin-homology domain (PH domain)/Phosphotyrosine-binding domain (PTB)"/>
    <property type="match status" value="1"/>
</dbReference>
<dbReference type="SUPFAM" id="SSF50729">
    <property type="entry name" value="PH domain-like"/>
    <property type="match status" value="1"/>
</dbReference>
<evidence type="ECO:0000256" key="1">
    <source>
        <dbReference type="ARBA" id="ARBA00023054"/>
    </source>
</evidence>
<keyword evidence="5" id="KW-1185">Reference proteome</keyword>
<protein>
    <submittedName>
        <fullName evidence="6">Pleckstrin homology-like domain family B member 1 isoform X14</fullName>
    </submittedName>
</protein>
<dbReference type="RefSeq" id="XP_072585697.1">
    <property type="nucleotide sequence ID" value="XM_072729596.1"/>
</dbReference>
<dbReference type="CDD" id="cd14673">
    <property type="entry name" value="PH_PHLDB1_2"/>
    <property type="match status" value="1"/>
</dbReference>
<feature type="compositionally biased region" description="Polar residues" evidence="3">
    <location>
        <begin position="567"/>
        <end position="579"/>
    </location>
</feature>
<dbReference type="InterPro" id="IPR037810">
    <property type="entry name" value="PHLDB1/2/3_PH"/>
</dbReference>
<feature type="region of interest" description="Disordered" evidence="3">
    <location>
        <begin position="961"/>
        <end position="1041"/>
    </location>
</feature>